<sequence>MVAQKRMMEAQQETLQDVASQISLLNMVQLSEIIGDAGGLGRGSKNRGKVRVKEEIEDEFPFSPKPTYVELPLFTGKDPKDWIALAHDFFDFYEIEDHHRVTMASFRMDGLAKKWFQ</sequence>
<organism evidence="1 2">
    <name type="scientific">Gossypium arboreum</name>
    <name type="common">Tree cotton</name>
    <name type="synonym">Gossypium nanking</name>
    <dbReference type="NCBI Taxonomy" id="29729"/>
    <lineage>
        <taxon>Eukaryota</taxon>
        <taxon>Viridiplantae</taxon>
        <taxon>Streptophyta</taxon>
        <taxon>Embryophyta</taxon>
        <taxon>Tracheophyta</taxon>
        <taxon>Spermatophyta</taxon>
        <taxon>Magnoliopsida</taxon>
        <taxon>eudicotyledons</taxon>
        <taxon>Gunneridae</taxon>
        <taxon>Pentapetalae</taxon>
        <taxon>rosids</taxon>
        <taxon>malvids</taxon>
        <taxon>Malvales</taxon>
        <taxon>Malvaceae</taxon>
        <taxon>Malvoideae</taxon>
        <taxon>Gossypium</taxon>
    </lineage>
</organism>
<accession>A0ABR0NB79</accession>
<proteinExistence type="predicted"/>
<gene>
    <name evidence="1" type="ORF">PVK06_033352</name>
</gene>
<evidence type="ECO:0000313" key="2">
    <source>
        <dbReference type="Proteomes" id="UP001358586"/>
    </source>
</evidence>
<dbReference type="Proteomes" id="UP001358586">
    <property type="component" value="Chromosome 10"/>
</dbReference>
<protein>
    <submittedName>
        <fullName evidence="1">Uncharacterized protein</fullName>
    </submittedName>
</protein>
<evidence type="ECO:0000313" key="1">
    <source>
        <dbReference type="EMBL" id="KAK5792238.1"/>
    </source>
</evidence>
<reference evidence="1 2" key="1">
    <citation type="submission" date="2023-03" db="EMBL/GenBank/DDBJ databases">
        <title>WGS of Gossypium arboreum.</title>
        <authorList>
            <person name="Yu D."/>
        </authorList>
    </citation>
    <scope>NUCLEOTIDE SEQUENCE [LARGE SCALE GENOMIC DNA]</scope>
    <source>
        <tissue evidence="1">Leaf</tissue>
    </source>
</reference>
<comment type="caution">
    <text evidence="1">The sequence shown here is derived from an EMBL/GenBank/DDBJ whole genome shotgun (WGS) entry which is preliminary data.</text>
</comment>
<name>A0ABR0NB79_GOSAR</name>
<keyword evidence="2" id="KW-1185">Reference proteome</keyword>
<dbReference type="EMBL" id="JARKNE010000010">
    <property type="protein sequence ID" value="KAK5792238.1"/>
    <property type="molecule type" value="Genomic_DNA"/>
</dbReference>